<dbReference type="Proteomes" id="UP000283805">
    <property type="component" value="Unassembled WGS sequence"/>
</dbReference>
<keyword evidence="3" id="KW-1185">Reference proteome</keyword>
<dbReference type="Gene3D" id="3.40.50.720">
    <property type="entry name" value="NAD(P)-binding Rossmann-like Domain"/>
    <property type="match status" value="1"/>
</dbReference>
<name>A0A419WI15_9EURY</name>
<proteinExistence type="predicted"/>
<feature type="domain" description="Saccharopine dehydrogenase NADP binding" evidence="1">
    <location>
        <begin position="4"/>
        <end position="130"/>
    </location>
</feature>
<dbReference type="RefSeq" id="WP_120244316.1">
    <property type="nucleotide sequence ID" value="NZ_RAPO01000002.1"/>
</dbReference>
<evidence type="ECO:0000313" key="3">
    <source>
        <dbReference type="Proteomes" id="UP000283805"/>
    </source>
</evidence>
<dbReference type="PANTHER" id="PTHR43781:SF1">
    <property type="entry name" value="SACCHAROPINE DEHYDROGENASE"/>
    <property type="match status" value="1"/>
</dbReference>
<dbReference type="InterPro" id="IPR005097">
    <property type="entry name" value="Sacchrp_dh_NADP-bd"/>
</dbReference>
<comment type="caution">
    <text evidence="2">The sequence shown here is derived from an EMBL/GenBank/DDBJ whole genome shotgun (WGS) entry which is preliminary data.</text>
</comment>
<dbReference type="OrthoDB" id="194971at2157"/>
<dbReference type="InterPro" id="IPR036291">
    <property type="entry name" value="NAD(P)-bd_dom_sf"/>
</dbReference>
<dbReference type="SUPFAM" id="SSF51735">
    <property type="entry name" value="NAD(P)-binding Rossmann-fold domains"/>
    <property type="match status" value="1"/>
</dbReference>
<dbReference type="Pfam" id="PF03435">
    <property type="entry name" value="Sacchrp_dh_NADP"/>
    <property type="match status" value="1"/>
</dbReference>
<sequence length="386" mass="41589">MQSVLLYGSYGFVGNLVAREAIDRIRDGDPDFELLLAGRDPERLREQVDDLGRPGYRFALDDPDTVAEALERADPDCVLNCAGPFSNTAEPLVEGCIRTGTDYVDITGEIPVIESIRERDADAADADVTLLPAAAFSAVPMDCLAAHLVDRLPEADTLAVGVDSLRPPSIGTVRTVIGGLEDGGAIYRDGRLEHVPTAWRTRRIDFGRGERPAVTMPMGDVSTAHYTTGVPNVEVYALMPQPARIALKAHRYLAPLLEPTPVREGLKWLAGLVREGPASWSRKRGSAYVWGEARVEDDGSESEFGDDSEPTDRVVSRLQTPDAYVVTVDAALAATERVLEGDADDGFRTPAGAFGPEFVLALEGVEGFFDESKPESEPPAVDVSAP</sequence>
<evidence type="ECO:0000259" key="1">
    <source>
        <dbReference type="Pfam" id="PF03435"/>
    </source>
</evidence>
<protein>
    <submittedName>
        <fullName evidence="2">Short subunit dehydrogenase-like uncharacterized protein</fullName>
    </submittedName>
</protein>
<gene>
    <name evidence="2" type="ORF">ATJ93_1851</name>
</gene>
<dbReference type="PANTHER" id="PTHR43781">
    <property type="entry name" value="SACCHAROPINE DEHYDROGENASE"/>
    <property type="match status" value="1"/>
</dbReference>
<dbReference type="AlphaFoldDB" id="A0A419WI15"/>
<organism evidence="2 3">
    <name type="scientific">Halopiger aswanensis</name>
    <dbReference type="NCBI Taxonomy" id="148449"/>
    <lineage>
        <taxon>Archaea</taxon>
        <taxon>Methanobacteriati</taxon>
        <taxon>Methanobacteriota</taxon>
        <taxon>Stenosarchaea group</taxon>
        <taxon>Halobacteria</taxon>
        <taxon>Halobacteriales</taxon>
        <taxon>Natrialbaceae</taxon>
        <taxon>Halopiger</taxon>
    </lineage>
</organism>
<evidence type="ECO:0000313" key="2">
    <source>
        <dbReference type="EMBL" id="RKD95002.1"/>
    </source>
</evidence>
<accession>A0A419WI15</accession>
<dbReference type="EMBL" id="RAPO01000002">
    <property type="protein sequence ID" value="RKD95002.1"/>
    <property type="molecule type" value="Genomic_DNA"/>
</dbReference>
<reference evidence="2 3" key="1">
    <citation type="submission" date="2018-09" db="EMBL/GenBank/DDBJ databases">
        <title>Genomic Encyclopedia of Archaeal and Bacterial Type Strains, Phase II (KMG-II): from individual species to whole genera.</title>
        <authorList>
            <person name="Goeker M."/>
        </authorList>
    </citation>
    <scope>NUCLEOTIDE SEQUENCE [LARGE SCALE GENOMIC DNA]</scope>
    <source>
        <strain evidence="2 3">DSM 13151</strain>
    </source>
</reference>